<dbReference type="PANTHER" id="PTHR31973">
    <property type="entry name" value="POLYPROTEIN, PUTATIVE-RELATED"/>
    <property type="match status" value="1"/>
</dbReference>
<dbReference type="PANTHER" id="PTHR31973:SF199">
    <property type="entry name" value="SWIM-TYPE DOMAIN-CONTAINING PROTEIN"/>
    <property type="match status" value="1"/>
</dbReference>
<proteinExistence type="predicted"/>
<dbReference type="EMBL" id="JACGWJ010000030">
    <property type="protein sequence ID" value="KAL0301779.1"/>
    <property type="molecule type" value="Genomic_DNA"/>
</dbReference>
<feature type="compositionally biased region" description="Polar residues" evidence="1">
    <location>
        <begin position="93"/>
        <end position="102"/>
    </location>
</feature>
<evidence type="ECO:0000313" key="2">
    <source>
        <dbReference type="EMBL" id="KAL0301779.1"/>
    </source>
</evidence>
<reference evidence="2" key="1">
    <citation type="submission" date="2020-06" db="EMBL/GenBank/DDBJ databases">
        <authorList>
            <person name="Li T."/>
            <person name="Hu X."/>
            <person name="Zhang T."/>
            <person name="Song X."/>
            <person name="Zhang H."/>
            <person name="Dai N."/>
            <person name="Sheng W."/>
            <person name="Hou X."/>
            <person name="Wei L."/>
        </authorList>
    </citation>
    <scope>NUCLEOTIDE SEQUENCE</scope>
    <source>
        <strain evidence="2">G02</strain>
        <tissue evidence="2">Leaf</tissue>
    </source>
</reference>
<feature type="region of interest" description="Disordered" evidence="1">
    <location>
        <begin position="30"/>
        <end position="124"/>
    </location>
</feature>
<dbReference type="AlphaFoldDB" id="A0AAW2K5D9"/>
<sequence>MSLHDPKFNDFPPPDYRYWRVKKYHRHNEDCLDGDYDLGREEVDDENNGIDEDDDLFNNHVDGEESEETRGGDEEGSEETRGWDEEGSEEDLSGNSIGFSNSDDFDGDKAFDDENGPKYPSFSSVDTYNPQFQLDMLFSSKKEFKTVVQSLATFQIREYHSVHKCGVNFYVKNCKSTLLGGKYEDLFKTDPRRAVKGFRQDAIKDMRVYVSRNQAYMAKWKALKKIEGSSVEQYGRLRDCAEELRRSNPGSTVILNSDLDEFTGVSKFGKFYVCFNGLKQGFVSGCRPIAGVDGCHLKGPHGGILLTAVGIDPNNACYPITFAVASVENRDAWEWFLSNPTSIEIIRKNARLSSGKYWTKSRSS</sequence>
<accession>A0AAW2K5D9</accession>
<feature type="compositionally biased region" description="Acidic residues" evidence="1">
    <location>
        <begin position="31"/>
        <end position="56"/>
    </location>
</feature>
<evidence type="ECO:0008006" key="3">
    <source>
        <dbReference type="Google" id="ProtNLM"/>
    </source>
</evidence>
<protein>
    <recommendedName>
        <fullName evidence="3">MULE transposase domain-containing protein</fullName>
    </recommendedName>
</protein>
<reference evidence="2" key="2">
    <citation type="journal article" date="2024" name="Plant">
        <title>Genomic evolution and insights into agronomic trait innovations of Sesamum species.</title>
        <authorList>
            <person name="Miao H."/>
            <person name="Wang L."/>
            <person name="Qu L."/>
            <person name="Liu H."/>
            <person name="Sun Y."/>
            <person name="Le M."/>
            <person name="Wang Q."/>
            <person name="Wei S."/>
            <person name="Zheng Y."/>
            <person name="Lin W."/>
            <person name="Duan Y."/>
            <person name="Cao H."/>
            <person name="Xiong S."/>
            <person name="Wang X."/>
            <person name="Wei L."/>
            <person name="Li C."/>
            <person name="Ma Q."/>
            <person name="Ju M."/>
            <person name="Zhao R."/>
            <person name="Li G."/>
            <person name="Mu C."/>
            <person name="Tian Q."/>
            <person name="Mei H."/>
            <person name="Zhang T."/>
            <person name="Gao T."/>
            <person name="Zhang H."/>
        </authorList>
    </citation>
    <scope>NUCLEOTIDE SEQUENCE</scope>
    <source>
        <strain evidence="2">G02</strain>
    </source>
</reference>
<name>A0AAW2K5D9_SESRA</name>
<organism evidence="2">
    <name type="scientific">Sesamum radiatum</name>
    <name type="common">Black benniseed</name>
    <dbReference type="NCBI Taxonomy" id="300843"/>
    <lineage>
        <taxon>Eukaryota</taxon>
        <taxon>Viridiplantae</taxon>
        <taxon>Streptophyta</taxon>
        <taxon>Embryophyta</taxon>
        <taxon>Tracheophyta</taxon>
        <taxon>Spermatophyta</taxon>
        <taxon>Magnoliopsida</taxon>
        <taxon>eudicotyledons</taxon>
        <taxon>Gunneridae</taxon>
        <taxon>Pentapetalae</taxon>
        <taxon>asterids</taxon>
        <taxon>lamiids</taxon>
        <taxon>Lamiales</taxon>
        <taxon>Pedaliaceae</taxon>
        <taxon>Sesamum</taxon>
    </lineage>
</organism>
<feature type="compositionally biased region" description="Basic and acidic residues" evidence="1">
    <location>
        <begin position="68"/>
        <end position="84"/>
    </location>
</feature>
<gene>
    <name evidence="2" type="ORF">Sradi_6454700</name>
</gene>
<comment type="caution">
    <text evidence="2">The sequence shown here is derived from an EMBL/GenBank/DDBJ whole genome shotgun (WGS) entry which is preliminary data.</text>
</comment>
<feature type="compositionally biased region" description="Basic and acidic residues" evidence="1">
    <location>
        <begin position="107"/>
        <end position="116"/>
    </location>
</feature>
<evidence type="ECO:0000256" key="1">
    <source>
        <dbReference type="SAM" id="MobiDB-lite"/>
    </source>
</evidence>